<keyword evidence="4" id="KW-1185">Reference proteome</keyword>
<dbReference type="RefSeq" id="WP_169350577.1">
    <property type="nucleotide sequence ID" value="NZ_JABBJJ010000318.1"/>
</dbReference>
<dbReference type="AlphaFoldDB" id="A0A848LUQ4"/>
<evidence type="ECO:0000313" key="3">
    <source>
        <dbReference type="EMBL" id="NMO21389.1"/>
    </source>
</evidence>
<keyword evidence="2" id="KW-0732">Signal</keyword>
<organism evidence="3 4">
    <name type="scientific">Pyxidicoccus fallax</name>
    <dbReference type="NCBI Taxonomy" id="394095"/>
    <lineage>
        <taxon>Bacteria</taxon>
        <taxon>Pseudomonadati</taxon>
        <taxon>Myxococcota</taxon>
        <taxon>Myxococcia</taxon>
        <taxon>Myxococcales</taxon>
        <taxon>Cystobacterineae</taxon>
        <taxon>Myxococcaceae</taxon>
        <taxon>Pyxidicoccus</taxon>
    </lineage>
</organism>
<sequence length="94" mass="9986">MSQFRKLFLGMTLVSGAFVATACGPQSQPEKTEPTPTTETSPTTETTPSGLEAAKCDRAGRTYVSRDPVQCLSITWACSAGQQQFLDDCGCGCE</sequence>
<feature type="signal peptide" evidence="2">
    <location>
        <begin position="1"/>
        <end position="22"/>
    </location>
</feature>
<dbReference type="EMBL" id="JABBJJ010000318">
    <property type="protein sequence ID" value="NMO21389.1"/>
    <property type="molecule type" value="Genomic_DNA"/>
</dbReference>
<proteinExistence type="predicted"/>
<feature type="region of interest" description="Disordered" evidence="1">
    <location>
        <begin position="23"/>
        <end position="52"/>
    </location>
</feature>
<evidence type="ECO:0000256" key="2">
    <source>
        <dbReference type="SAM" id="SignalP"/>
    </source>
</evidence>
<reference evidence="3 4" key="1">
    <citation type="submission" date="2020-04" db="EMBL/GenBank/DDBJ databases">
        <title>Draft genome of Pyxidicoccus fallax type strain.</title>
        <authorList>
            <person name="Whitworth D.E."/>
        </authorList>
    </citation>
    <scope>NUCLEOTIDE SEQUENCE [LARGE SCALE GENOMIC DNA]</scope>
    <source>
        <strain evidence="3 4">DSM 14698</strain>
    </source>
</reference>
<accession>A0A848LUQ4</accession>
<feature type="chain" id="PRO_5032901316" description="Lipoprotein" evidence="2">
    <location>
        <begin position="23"/>
        <end position="94"/>
    </location>
</feature>
<name>A0A848LUQ4_9BACT</name>
<gene>
    <name evidence="3" type="ORF">HG543_42035</name>
</gene>
<evidence type="ECO:0000256" key="1">
    <source>
        <dbReference type="SAM" id="MobiDB-lite"/>
    </source>
</evidence>
<dbReference type="PROSITE" id="PS51257">
    <property type="entry name" value="PROKAR_LIPOPROTEIN"/>
    <property type="match status" value="1"/>
</dbReference>
<comment type="caution">
    <text evidence="3">The sequence shown here is derived from an EMBL/GenBank/DDBJ whole genome shotgun (WGS) entry which is preliminary data.</text>
</comment>
<evidence type="ECO:0000313" key="4">
    <source>
        <dbReference type="Proteomes" id="UP000518300"/>
    </source>
</evidence>
<protein>
    <recommendedName>
        <fullName evidence="5">Lipoprotein</fullName>
    </recommendedName>
</protein>
<evidence type="ECO:0008006" key="5">
    <source>
        <dbReference type="Google" id="ProtNLM"/>
    </source>
</evidence>
<feature type="compositionally biased region" description="Low complexity" evidence="1">
    <location>
        <begin position="25"/>
        <end position="49"/>
    </location>
</feature>
<dbReference type="Proteomes" id="UP000518300">
    <property type="component" value="Unassembled WGS sequence"/>
</dbReference>